<reference evidence="1 2" key="1">
    <citation type="submission" date="2010-12" db="EMBL/GenBank/DDBJ databases">
        <authorList>
            <person name="Muzny D."/>
            <person name="Qin X."/>
            <person name="Deng J."/>
            <person name="Jiang H."/>
            <person name="Liu Y."/>
            <person name="Qu J."/>
            <person name="Song X.-Z."/>
            <person name="Zhang L."/>
            <person name="Thornton R."/>
            <person name="Coyle M."/>
            <person name="Francisco L."/>
            <person name="Jackson L."/>
            <person name="Javaid M."/>
            <person name="Korchina V."/>
            <person name="Kovar C."/>
            <person name="Mata R."/>
            <person name="Mathew T."/>
            <person name="Ngo R."/>
            <person name="Nguyen L."/>
            <person name="Nguyen N."/>
            <person name="Okwuonu G."/>
            <person name="Ongeri F."/>
            <person name="Pham C."/>
            <person name="Simmons D."/>
            <person name="Wilczek-Boney K."/>
            <person name="Hale W."/>
            <person name="Jakkamsetti A."/>
            <person name="Pham P."/>
            <person name="Ruth R."/>
            <person name="San Lucas F."/>
            <person name="Warren J."/>
            <person name="Zhang J."/>
            <person name="Zhao Z."/>
            <person name="Zhou C."/>
            <person name="Zhu D."/>
            <person name="Lee S."/>
            <person name="Bess C."/>
            <person name="Blankenburg K."/>
            <person name="Forbes L."/>
            <person name="Fu Q."/>
            <person name="Gubbala S."/>
            <person name="Hirani K."/>
            <person name="Jayaseelan J.C."/>
            <person name="Lara F."/>
            <person name="Munidasa M."/>
            <person name="Palculict T."/>
            <person name="Patil S."/>
            <person name="Pu L.-L."/>
            <person name="Saada N."/>
            <person name="Tang L."/>
            <person name="Weissenberger G."/>
            <person name="Zhu Y."/>
            <person name="Hemphill L."/>
            <person name="Shang Y."/>
            <person name="Youmans B."/>
            <person name="Ayvaz T."/>
            <person name="Ross M."/>
            <person name="Santibanez J."/>
            <person name="Aqrawi P."/>
            <person name="Gross S."/>
            <person name="Joshi V."/>
            <person name="Fowler G."/>
            <person name="Nazareth L."/>
            <person name="Reid J."/>
            <person name="Worley K."/>
            <person name="Petrosino J."/>
            <person name="Highlander S."/>
            <person name="Gibbs R."/>
        </authorList>
    </citation>
    <scope>NUCLEOTIDE SEQUENCE [LARGE SCALE GENOMIC DNA]</scope>
    <source>
        <strain evidence="2">DSM 15952 / CCUG 50447 / LMG 22039 / TP 1.5</strain>
    </source>
</reference>
<accession>E6LCD2</accession>
<dbReference type="GeneID" id="302706992"/>
<sequence length="92" mass="10694">MGFKIRVGNESFEWFDQKLVCSSHEKMQELIESLKDHIPTVIAFPDLIDYDDDLTNGRNAYYTILGSFKECEVVKKPSEDFLGYGYVEGRIY</sequence>
<dbReference type="Proteomes" id="UP000010296">
    <property type="component" value="Unassembled WGS sequence"/>
</dbReference>
<proteinExistence type="predicted"/>
<dbReference type="PATRIC" id="fig|888064.11.peg.679"/>
<dbReference type="RefSeq" id="WP_007207043.1">
    <property type="nucleotide sequence ID" value="NZ_GL622241.1"/>
</dbReference>
<evidence type="ECO:0000313" key="2">
    <source>
        <dbReference type="Proteomes" id="UP000010296"/>
    </source>
</evidence>
<dbReference type="EMBL" id="AEPV01000001">
    <property type="protein sequence ID" value="EFU75159.1"/>
    <property type="molecule type" value="Genomic_DNA"/>
</dbReference>
<dbReference type="HOGENOM" id="CLU_2408721_0_0_9"/>
<evidence type="ECO:0000313" key="1">
    <source>
        <dbReference type="EMBL" id="EFU75159.1"/>
    </source>
</evidence>
<gene>
    <name evidence="1" type="ORF">HMPREF9088_0022</name>
</gene>
<dbReference type="AlphaFoldDB" id="E6LCD2"/>
<keyword evidence="2" id="KW-1185">Reference proteome</keyword>
<organism evidence="1 2">
    <name type="scientific">Enterococcus italicus (strain DSM 15952 / CCUG 50447 / LMG 22039 / TP 1.5)</name>
    <dbReference type="NCBI Taxonomy" id="888064"/>
    <lineage>
        <taxon>Bacteria</taxon>
        <taxon>Bacillati</taxon>
        <taxon>Bacillota</taxon>
        <taxon>Bacilli</taxon>
        <taxon>Lactobacillales</taxon>
        <taxon>Enterococcaceae</taxon>
        <taxon>Enterococcus</taxon>
    </lineage>
</organism>
<protein>
    <submittedName>
        <fullName evidence="1">Uncharacterized protein</fullName>
    </submittedName>
</protein>
<name>E6LCD2_ENTI1</name>
<comment type="caution">
    <text evidence="1">The sequence shown here is derived from an EMBL/GenBank/DDBJ whole genome shotgun (WGS) entry which is preliminary data.</text>
</comment>